<protein>
    <submittedName>
        <fullName evidence="4">ComF family protein</fullName>
    </submittedName>
</protein>
<evidence type="ECO:0000256" key="2">
    <source>
        <dbReference type="SAM" id="SignalP"/>
    </source>
</evidence>
<feature type="domain" description="Phosphoribosyltransferase" evidence="3">
    <location>
        <begin position="179"/>
        <end position="237"/>
    </location>
</feature>
<keyword evidence="2" id="KW-0732">Signal</keyword>
<dbReference type="Proteomes" id="UP000464787">
    <property type="component" value="Chromosome"/>
</dbReference>
<dbReference type="AlphaFoldDB" id="A0A857J600"/>
<dbReference type="KEGG" id="xyk:GT347_16290"/>
<dbReference type="Gene3D" id="3.40.50.2020">
    <property type="match status" value="1"/>
</dbReference>
<proteinExistence type="inferred from homology"/>
<dbReference type="EMBL" id="CP047650">
    <property type="protein sequence ID" value="QHI99400.1"/>
    <property type="molecule type" value="Genomic_DNA"/>
</dbReference>
<dbReference type="RefSeq" id="WP_160553213.1">
    <property type="nucleotide sequence ID" value="NZ_CP047650.1"/>
</dbReference>
<dbReference type="CDD" id="cd06223">
    <property type="entry name" value="PRTases_typeI"/>
    <property type="match status" value="1"/>
</dbReference>
<keyword evidence="5" id="KW-1185">Reference proteome</keyword>
<organism evidence="4 5">
    <name type="scientific">Xylophilus rhododendri</name>
    <dbReference type="NCBI Taxonomy" id="2697032"/>
    <lineage>
        <taxon>Bacteria</taxon>
        <taxon>Pseudomonadati</taxon>
        <taxon>Pseudomonadota</taxon>
        <taxon>Betaproteobacteria</taxon>
        <taxon>Burkholderiales</taxon>
        <taxon>Xylophilus</taxon>
    </lineage>
</organism>
<dbReference type="InterPro" id="IPR000836">
    <property type="entry name" value="PRTase_dom"/>
</dbReference>
<evidence type="ECO:0000256" key="1">
    <source>
        <dbReference type="ARBA" id="ARBA00008007"/>
    </source>
</evidence>
<dbReference type="SUPFAM" id="SSF53271">
    <property type="entry name" value="PRTase-like"/>
    <property type="match status" value="1"/>
</dbReference>
<name>A0A857J600_9BURK</name>
<evidence type="ECO:0000313" key="4">
    <source>
        <dbReference type="EMBL" id="QHI99400.1"/>
    </source>
</evidence>
<evidence type="ECO:0000259" key="3">
    <source>
        <dbReference type="Pfam" id="PF00156"/>
    </source>
</evidence>
<reference evidence="4 5" key="1">
    <citation type="submission" date="2020-01" db="EMBL/GenBank/DDBJ databases">
        <title>Genome sequencing of strain KACC 21265.</title>
        <authorList>
            <person name="Heo J."/>
            <person name="Kim S.-J."/>
            <person name="Kim J.-S."/>
            <person name="Hong S.-B."/>
            <person name="Kwon S.-W."/>
        </authorList>
    </citation>
    <scope>NUCLEOTIDE SEQUENCE [LARGE SCALE GENOMIC DNA]</scope>
    <source>
        <strain evidence="4 5">KACC 21265</strain>
    </source>
</reference>
<accession>A0A857J600</accession>
<sequence length="239" mass="25637">MFRPLAARMTRWLAALPGPAAACRVCAAWPASSFCEDCLRRFARPVHRCASCAIALPAGLPRCGACVRQPPPLDACLAAVDYGFPWDRGIAALKFRGEAGLARALAELLRRMPGAATAIEDAELLLPLPLSPLRLRERGFNQSALIARRLAPSKCDTATLLRIRHTAALSGMDRQARRSHVRGAFALEPARAARVRGRRLLLVDDVMTSGATLHEAARVLRAAGAASVSALVVARTPRP</sequence>
<dbReference type="Pfam" id="PF00156">
    <property type="entry name" value="Pribosyltran"/>
    <property type="match status" value="1"/>
</dbReference>
<feature type="signal peptide" evidence="2">
    <location>
        <begin position="1"/>
        <end position="22"/>
    </location>
</feature>
<dbReference type="InterPro" id="IPR051910">
    <property type="entry name" value="ComF/GntX_DNA_util-trans"/>
</dbReference>
<feature type="chain" id="PRO_5033025645" evidence="2">
    <location>
        <begin position="23"/>
        <end position="239"/>
    </location>
</feature>
<dbReference type="PANTHER" id="PTHR47505:SF1">
    <property type="entry name" value="DNA UTILIZATION PROTEIN YHGH"/>
    <property type="match status" value="1"/>
</dbReference>
<gene>
    <name evidence="4" type="ORF">GT347_16290</name>
</gene>
<comment type="similarity">
    <text evidence="1">Belongs to the ComF/GntX family.</text>
</comment>
<dbReference type="InterPro" id="IPR029057">
    <property type="entry name" value="PRTase-like"/>
</dbReference>
<dbReference type="PANTHER" id="PTHR47505">
    <property type="entry name" value="DNA UTILIZATION PROTEIN YHGH"/>
    <property type="match status" value="1"/>
</dbReference>
<evidence type="ECO:0000313" key="5">
    <source>
        <dbReference type="Proteomes" id="UP000464787"/>
    </source>
</evidence>